<evidence type="ECO:0000313" key="1">
    <source>
        <dbReference type="EMBL" id="KAH0886467.1"/>
    </source>
</evidence>
<organism evidence="1 2">
    <name type="scientific">Brassica napus</name>
    <name type="common">Rape</name>
    <dbReference type="NCBI Taxonomy" id="3708"/>
    <lineage>
        <taxon>Eukaryota</taxon>
        <taxon>Viridiplantae</taxon>
        <taxon>Streptophyta</taxon>
        <taxon>Embryophyta</taxon>
        <taxon>Tracheophyta</taxon>
        <taxon>Spermatophyta</taxon>
        <taxon>Magnoliopsida</taxon>
        <taxon>eudicotyledons</taxon>
        <taxon>Gunneridae</taxon>
        <taxon>Pentapetalae</taxon>
        <taxon>rosids</taxon>
        <taxon>malvids</taxon>
        <taxon>Brassicales</taxon>
        <taxon>Brassicaceae</taxon>
        <taxon>Brassiceae</taxon>
        <taxon>Brassica</taxon>
    </lineage>
</organism>
<reference evidence="1 2" key="1">
    <citation type="submission" date="2021-05" db="EMBL/GenBank/DDBJ databases">
        <title>Genome Assembly of Synthetic Allotetraploid Brassica napus Reveals Homoeologous Exchanges between Subgenomes.</title>
        <authorList>
            <person name="Davis J.T."/>
        </authorList>
    </citation>
    <scope>NUCLEOTIDE SEQUENCE [LARGE SCALE GENOMIC DNA]</scope>
    <source>
        <strain evidence="2">cv. Da-Ae</strain>
        <tissue evidence="1">Seedling</tissue>
    </source>
</reference>
<accession>A0ABQ8A1T8</accession>
<gene>
    <name evidence="1" type="ORF">HID58_062563</name>
</gene>
<sequence length="81" mass="9299">MLKNYTARLIGIVGDSKAMEINGNALISQFVYLTCVQELYDLGFLNFFLERQWVFADPNDHQMANLLGTREQRLSLIQAET</sequence>
<protein>
    <submittedName>
        <fullName evidence="1">Uncharacterized protein</fullName>
    </submittedName>
</protein>
<comment type="caution">
    <text evidence="1">The sequence shown here is derived from an EMBL/GenBank/DDBJ whole genome shotgun (WGS) entry which is preliminary data.</text>
</comment>
<dbReference type="EMBL" id="JAGKQM010000014">
    <property type="protein sequence ID" value="KAH0886467.1"/>
    <property type="molecule type" value="Genomic_DNA"/>
</dbReference>
<proteinExistence type="predicted"/>
<dbReference type="Proteomes" id="UP000824890">
    <property type="component" value="Unassembled WGS sequence"/>
</dbReference>
<evidence type="ECO:0000313" key="2">
    <source>
        <dbReference type="Proteomes" id="UP000824890"/>
    </source>
</evidence>
<name>A0ABQ8A1T8_BRANA</name>
<keyword evidence="2" id="KW-1185">Reference proteome</keyword>